<feature type="chain" id="PRO_5005189041" evidence="2">
    <location>
        <begin position="22"/>
        <end position="469"/>
    </location>
</feature>
<sequence>MQLKNLLFCASVVAGPVLVAGTVKEEVALPPPVASVTDAGDGYGGPGYGGPGYGGPDGGAGVGGDGLGGDGIGGDASATSASSSSLRGCPPWLPACGGAQTIQTAGNGYGGPAYGGPGYGGPGGGTGVGGNALGGDGVGGSIAGLSRPPRPPHVVPAPPVASGARNGYGGPAYGGPGYGGPEGGDGIGGNAIGGDGVSGDAGTTAVRVRGDAQRLRLRGRTPVVVPETTQEAGDGYGGPGYGGPGYGGPEGGDGIGGNGLGGDGVGGDATVVEVPVPVRGRGGRGGGRPRWAGRRGGAGYGPAQYRRRGRRGLQEVADEEVNTLPSQTPTVISPSPSPSSPVIFPEEQEETLVPPPSSTLTSGAPATSPPSAVDVMEPEEVPPLSFPSPFQPPSMSPETNTNTNDATLPSSVSSPSLTVPTPSEGGLNGASSQTDGTTGQPQQQPVFSPYPAPFYPLPPWMLPNGGFRP</sequence>
<feature type="compositionally biased region" description="Gly residues" evidence="1">
    <location>
        <begin position="283"/>
        <end position="300"/>
    </location>
</feature>
<gene>
    <name evidence="3" type="ORF">Cvel_18675</name>
</gene>
<dbReference type="VEuPathDB" id="CryptoDB:Cvel_18675"/>
<evidence type="ECO:0000256" key="1">
    <source>
        <dbReference type="SAM" id="MobiDB-lite"/>
    </source>
</evidence>
<name>A0A0G4FTE5_9ALVE</name>
<feature type="compositionally biased region" description="Low complexity" evidence="1">
    <location>
        <begin position="433"/>
        <end position="445"/>
    </location>
</feature>
<proteinExistence type="predicted"/>
<feature type="compositionally biased region" description="Low complexity" evidence="1">
    <location>
        <begin position="407"/>
        <end position="423"/>
    </location>
</feature>
<evidence type="ECO:0000256" key="2">
    <source>
        <dbReference type="SAM" id="SignalP"/>
    </source>
</evidence>
<evidence type="ECO:0000313" key="3">
    <source>
        <dbReference type="EMBL" id="CEM18108.1"/>
    </source>
</evidence>
<reference evidence="3" key="1">
    <citation type="submission" date="2014-11" db="EMBL/GenBank/DDBJ databases">
        <authorList>
            <person name="Otto D Thomas"/>
            <person name="Naeem Raeece"/>
        </authorList>
    </citation>
    <scope>NUCLEOTIDE SEQUENCE</scope>
</reference>
<organism evidence="3">
    <name type="scientific">Chromera velia CCMP2878</name>
    <dbReference type="NCBI Taxonomy" id="1169474"/>
    <lineage>
        <taxon>Eukaryota</taxon>
        <taxon>Sar</taxon>
        <taxon>Alveolata</taxon>
        <taxon>Colpodellida</taxon>
        <taxon>Chromeraceae</taxon>
        <taxon>Chromera</taxon>
    </lineage>
</organism>
<dbReference type="EMBL" id="CDMZ01000620">
    <property type="protein sequence ID" value="CEM18108.1"/>
    <property type="molecule type" value="Genomic_DNA"/>
</dbReference>
<feature type="compositionally biased region" description="Pro residues" evidence="1">
    <location>
        <begin position="384"/>
        <end position="395"/>
    </location>
</feature>
<accession>A0A0G4FTE5</accession>
<feature type="compositionally biased region" description="Gly residues" evidence="1">
    <location>
        <begin position="47"/>
        <end position="74"/>
    </location>
</feature>
<feature type="region of interest" description="Disordered" evidence="1">
    <location>
        <begin position="47"/>
        <end position="84"/>
    </location>
</feature>
<keyword evidence="2" id="KW-0732">Signal</keyword>
<feature type="region of interest" description="Disordered" evidence="1">
    <location>
        <begin position="276"/>
        <end position="469"/>
    </location>
</feature>
<feature type="compositionally biased region" description="Low complexity" evidence="1">
    <location>
        <begin position="75"/>
        <end position="84"/>
    </location>
</feature>
<protein>
    <submittedName>
        <fullName evidence="3">Uncharacterized protein</fullName>
    </submittedName>
</protein>
<feature type="compositionally biased region" description="Pro residues" evidence="1">
    <location>
        <begin position="448"/>
        <end position="461"/>
    </location>
</feature>
<dbReference type="AlphaFoldDB" id="A0A0G4FTE5"/>
<feature type="signal peptide" evidence="2">
    <location>
        <begin position="1"/>
        <end position="21"/>
    </location>
</feature>
<feature type="compositionally biased region" description="Low complexity" evidence="1">
    <location>
        <begin position="325"/>
        <end position="334"/>
    </location>
</feature>